<protein>
    <submittedName>
        <fullName evidence="2">Uncharacterized protein</fullName>
    </submittedName>
</protein>
<dbReference type="Proteomes" id="UP000027265">
    <property type="component" value="Unassembled WGS sequence"/>
</dbReference>
<dbReference type="EMBL" id="KL197737">
    <property type="protein sequence ID" value="KDQ52917.1"/>
    <property type="molecule type" value="Genomic_DNA"/>
</dbReference>
<evidence type="ECO:0000256" key="1">
    <source>
        <dbReference type="SAM" id="MobiDB-lite"/>
    </source>
</evidence>
<dbReference type="OrthoDB" id="4455644at2759"/>
<feature type="compositionally biased region" description="Basic and acidic residues" evidence="1">
    <location>
        <begin position="478"/>
        <end position="494"/>
    </location>
</feature>
<evidence type="ECO:0000313" key="3">
    <source>
        <dbReference type="Proteomes" id="UP000027265"/>
    </source>
</evidence>
<feature type="region of interest" description="Disordered" evidence="1">
    <location>
        <begin position="430"/>
        <end position="519"/>
    </location>
</feature>
<evidence type="ECO:0000313" key="2">
    <source>
        <dbReference type="EMBL" id="KDQ52917.1"/>
    </source>
</evidence>
<dbReference type="AlphaFoldDB" id="A0A067PNP8"/>
<dbReference type="InParanoid" id="A0A067PNP8"/>
<organism evidence="2 3">
    <name type="scientific">Jaapia argillacea MUCL 33604</name>
    <dbReference type="NCBI Taxonomy" id="933084"/>
    <lineage>
        <taxon>Eukaryota</taxon>
        <taxon>Fungi</taxon>
        <taxon>Dikarya</taxon>
        <taxon>Basidiomycota</taxon>
        <taxon>Agaricomycotina</taxon>
        <taxon>Agaricomycetes</taxon>
        <taxon>Agaricomycetidae</taxon>
        <taxon>Jaapiales</taxon>
        <taxon>Jaapiaceae</taxon>
        <taxon>Jaapia</taxon>
    </lineage>
</organism>
<feature type="compositionally biased region" description="Low complexity" evidence="1">
    <location>
        <begin position="439"/>
        <end position="452"/>
    </location>
</feature>
<dbReference type="HOGENOM" id="CLU_400076_0_0_1"/>
<gene>
    <name evidence="2" type="ORF">JAAARDRAFT_446596</name>
</gene>
<name>A0A067PNP8_9AGAM</name>
<reference evidence="3" key="1">
    <citation type="journal article" date="2014" name="Proc. Natl. Acad. Sci. U.S.A.">
        <title>Extensive sampling of basidiomycete genomes demonstrates inadequacy of the white-rot/brown-rot paradigm for wood decay fungi.</title>
        <authorList>
            <person name="Riley R."/>
            <person name="Salamov A.A."/>
            <person name="Brown D.W."/>
            <person name="Nagy L.G."/>
            <person name="Floudas D."/>
            <person name="Held B.W."/>
            <person name="Levasseur A."/>
            <person name="Lombard V."/>
            <person name="Morin E."/>
            <person name="Otillar R."/>
            <person name="Lindquist E.A."/>
            <person name="Sun H."/>
            <person name="LaButti K.M."/>
            <person name="Schmutz J."/>
            <person name="Jabbour D."/>
            <person name="Luo H."/>
            <person name="Baker S.E."/>
            <person name="Pisabarro A.G."/>
            <person name="Walton J.D."/>
            <person name="Blanchette R.A."/>
            <person name="Henrissat B."/>
            <person name="Martin F."/>
            <person name="Cullen D."/>
            <person name="Hibbett D.S."/>
            <person name="Grigoriev I.V."/>
        </authorList>
    </citation>
    <scope>NUCLEOTIDE SEQUENCE [LARGE SCALE GENOMIC DNA]</scope>
    <source>
        <strain evidence="3">MUCL 33604</strain>
    </source>
</reference>
<accession>A0A067PNP8</accession>
<dbReference type="STRING" id="933084.A0A067PNP8"/>
<proteinExistence type="predicted"/>
<keyword evidence="3" id="KW-1185">Reference proteome</keyword>
<sequence>MSVPNPSDPSAGDFPSFDDVFSDITQPVSLGPKAVTFEGWDFNGEHKVFADIASRDHNLNEQEFYSFEVQETTIGSIFPPLAGSDFGNFKFRKTTLEIWTRPIGSHGAGVYLSTEIDLQAALAALPEETHFFVRTFFPDEIILRLSAYFSVAQNPNNVLHSNGLILRGSVGGMTVPFFSAITFISLGVEFTLGKPGATNSCRPFGQLLFNLPGRITPLYLDFYADSDEDYCHLSMTYSQTWQDAFGVTGFSLTNVRLRHSVSRASVEEKLRESVEKRTETKGKVWPPTKISATWQSSTFTITLEGEIFHGEEKIWKRTYLKGTLENKRWADVCSIYSDMTGKTVAPTDHEIELEKLSVAVSWGRLELKGAVVINGRRAADASIVVSSSGISISGAVHDVDIGENCVIDGARLEFAIGNANMAGMDQGGWAADPWDDYESGNSKPPTSSSTGKPDVEKEVSPTKGAGTTAGTPQPSDKSVTKPEEAPVEKPKPEVDQTQPSDKTVTKPEGASVAKPKPEVDQSWRVSMKIVGIVRIESVQFHVGFTVRKGKSGNWEWRLVGMTKTSISLRHFVTCIEEGAEMDISLRDVRLHASHVDGKNELSVSALLDKLPGLGANASSAARIESYVMRAGYSSQRGISVCIILPQSMQIKLGSKCSAENMALRIETATGQLFIIGRVKVLMDGVDEPISFDLALKADPVGFQGDISMKGYYANPFGLGKHIELGICRYLNLQLSFSPSFSNLKVICSALASDSRGHLWLSELRQPLVSPGVFV</sequence>